<protein>
    <submittedName>
        <fullName evidence="1">Uncharacterized protein</fullName>
    </submittedName>
</protein>
<dbReference type="EMBL" id="MU155176">
    <property type="protein sequence ID" value="KAF9481600.1"/>
    <property type="molecule type" value="Genomic_DNA"/>
</dbReference>
<keyword evidence="2" id="KW-1185">Reference proteome</keyword>
<reference evidence="1" key="1">
    <citation type="submission" date="2020-11" db="EMBL/GenBank/DDBJ databases">
        <authorList>
            <consortium name="DOE Joint Genome Institute"/>
            <person name="Ahrendt S."/>
            <person name="Riley R."/>
            <person name="Andreopoulos W."/>
            <person name="Labutti K."/>
            <person name="Pangilinan J."/>
            <person name="Ruiz-Duenas F.J."/>
            <person name="Barrasa J.M."/>
            <person name="Sanchez-Garcia M."/>
            <person name="Camarero S."/>
            <person name="Miyauchi S."/>
            <person name="Serrano A."/>
            <person name="Linde D."/>
            <person name="Babiker R."/>
            <person name="Drula E."/>
            <person name="Ayuso-Fernandez I."/>
            <person name="Pacheco R."/>
            <person name="Padilla G."/>
            <person name="Ferreira P."/>
            <person name="Barriuso J."/>
            <person name="Kellner H."/>
            <person name="Castanera R."/>
            <person name="Alfaro M."/>
            <person name="Ramirez L."/>
            <person name="Pisabarro A.G."/>
            <person name="Kuo A."/>
            <person name="Tritt A."/>
            <person name="Lipzen A."/>
            <person name="He G."/>
            <person name="Yan M."/>
            <person name="Ng V."/>
            <person name="Cullen D."/>
            <person name="Martin F."/>
            <person name="Rosso M.-N."/>
            <person name="Henrissat B."/>
            <person name="Hibbett D."/>
            <person name="Martinez A.T."/>
            <person name="Grigoriev I.V."/>
        </authorList>
    </citation>
    <scope>NUCLEOTIDE SEQUENCE</scope>
    <source>
        <strain evidence="1">CIRM-BRFM 674</strain>
    </source>
</reference>
<evidence type="ECO:0000313" key="1">
    <source>
        <dbReference type="EMBL" id="KAF9481600.1"/>
    </source>
</evidence>
<evidence type="ECO:0000313" key="2">
    <source>
        <dbReference type="Proteomes" id="UP000807469"/>
    </source>
</evidence>
<dbReference type="OrthoDB" id="2919059at2759"/>
<proteinExistence type="predicted"/>
<comment type="caution">
    <text evidence="1">The sequence shown here is derived from an EMBL/GenBank/DDBJ whole genome shotgun (WGS) entry which is preliminary data.</text>
</comment>
<dbReference type="Proteomes" id="UP000807469">
    <property type="component" value="Unassembled WGS sequence"/>
</dbReference>
<name>A0A9P6D2Z9_9AGAR</name>
<sequence length="805" mass="89599">MSEFPHSSIVVHEVTEPQHWPPELLHVTASLSYPLARLHPGHLSHCAASLFEEVMSKLLHSVSEVEDDTLTAVSNIVDILDSMLVSVSVLHSFVSTQGDSRRRGTLPILASFFGILALACSKDAVLITDSPFLLSRSSAIDLKEDTRFEGRATILVSSYIPPKYSLITPLGNSDSYGCPSESESGDAPPEACLLPFDGPFDGHIIPGSGQRVDCVLPILCVANQDNIRPLVISTAYQRYAWGISMPVVGISIENDKFVATLVIGWICDGERTESPDLPTVHIASSISSEINSSLGVFDLSDPVSALQFSHFILSLRHQFSDIVVNTNPQRKEFCWRCDHSEACDSADPHSSLSWNWRDRILKWLKYNNPRFAELQDFIINDYLGIGNHSLDSISSHYSAASAPHSLDRFAKLQDSLLDDSLGINKWLWERGTIGVACIKMDEKRLVTNAEKQISEMIGYYIHILELTWPAQGFMMTGAAAAISCNAVYQNLLDLFFVQYKEYLGCCVDPIPVLSPEESTFFTSHLSICLSAVSLARHRVQQTLKQPKMRESFELLLDLFWSKEDDVSGLYLAISQDCRIQFASNKATQSILRDDKQAFLCDRIARIQEYSLTSDSAADLKRAIRAKRLVLNFKMVQTVVRQKLTVDAADRDAEPINDIADGVATAKVTIDCCGFATEILLPQLFVKFHDANTNDTKIAFRQCQMCCVSGVELLFSIGISEFPVYGLVVSGSRVSIMMENKAFGFNCIIDENIVTLDIAEPLDAFHFATVMHHIFLAGQHLGDVLKNKDPETIQELERRFFCRDSE</sequence>
<organism evidence="1 2">
    <name type="scientific">Pholiota conissans</name>
    <dbReference type="NCBI Taxonomy" id="109636"/>
    <lineage>
        <taxon>Eukaryota</taxon>
        <taxon>Fungi</taxon>
        <taxon>Dikarya</taxon>
        <taxon>Basidiomycota</taxon>
        <taxon>Agaricomycotina</taxon>
        <taxon>Agaricomycetes</taxon>
        <taxon>Agaricomycetidae</taxon>
        <taxon>Agaricales</taxon>
        <taxon>Agaricineae</taxon>
        <taxon>Strophariaceae</taxon>
        <taxon>Pholiota</taxon>
    </lineage>
</organism>
<accession>A0A9P6D2Z9</accession>
<gene>
    <name evidence="1" type="ORF">BDN70DRAFT_919689</name>
</gene>
<dbReference type="AlphaFoldDB" id="A0A9P6D2Z9"/>